<evidence type="ECO:0000259" key="1">
    <source>
        <dbReference type="Pfam" id="PF23894"/>
    </source>
</evidence>
<protein>
    <submittedName>
        <fullName evidence="2">Pentapeptide repeat-containing protein</fullName>
    </submittedName>
</protein>
<comment type="caution">
    <text evidence="2">The sequence shown here is derived from an EMBL/GenBank/DDBJ whole genome shotgun (WGS) entry which is preliminary data.</text>
</comment>
<dbReference type="Pfam" id="PF00805">
    <property type="entry name" value="Pentapeptide"/>
    <property type="match status" value="1"/>
</dbReference>
<evidence type="ECO:0000313" key="2">
    <source>
        <dbReference type="EMBL" id="GAA0926599.1"/>
    </source>
</evidence>
<dbReference type="Pfam" id="PF23894">
    <property type="entry name" value="LD_SV2"/>
    <property type="match status" value="1"/>
</dbReference>
<proteinExistence type="predicted"/>
<dbReference type="InterPro" id="IPR055415">
    <property type="entry name" value="LD_SV2"/>
</dbReference>
<dbReference type="PANTHER" id="PTHR14136">
    <property type="entry name" value="BTB_POZ DOMAIN-CONTAINING PROTEIN KCTD9"/>
    <property type="match status" value="1"/>
</dbReference>
<dbReference type="EMBL" id="BAAAID010000013">
    <property type="protein sequence ID" value="GAA0926599.1"/>
    <property type="molecule type" value="Genomic_DNA"/>
</dbReference>
<dbReference type="InterPro" id="IPR001646">
    <property type="entry name" value="5peptide_repeat"/>
</dbReference>
<name>A0ABN1PDQ4_9ACTN</name>
<feature type="domain" description="SV2A/B/C luminal" evidence="1">
    <location>
        <begin position="28"/>
        <end position="100"/>
    </location>
</feature>
<organism evidence="2 3">
    <name type="scientific">Streptomyces rhizosphaericus</name>
    <dbReference type="NCBI Taxonomy" id="114699"/>
    <lineage>
        <taxon>Bacteria</taxon>
        <taxon>Bacillati</taxon>
        <taxon>Actinomycetota</taxon>
        <taxon>Actinomycetes</taxon>
        <taxon>Kitasatosporales</taxon>
        <taxon>Streptomycetaceae</taxon>
        <taxon>Streptomyces</taxon>
        <taxon>Streptomyces violaceusniger group</taxon>
    </lineage>
</organism>
<gene>
    <name evidence="2" type="ORF">GCM10009575_026140</name>
</gene>
<dbReference type="Gene3D" id="2.160.20.80">
    <property type="entry name" value="E3 ubiquitin-protein ligase SopA"/>
    <property type="match status" value="1"/>
</dbReference>
<evidence type="ECO:0000313" key="3">
    <source>
        <dbReference type="Proteomes" id="UP001500418"/>
    </source>
</evidence>
<dbReference type="InterPro" id="IPR051082">
    <property type="entry name" value="Pentapeptide-BTB/POZ_domain"/>
</dbReference>
<dbReference type="SUPFAM" id="SSF141571">
    <property type="entry name" value="Pentapeptide repeat-like"/>
    <property type="match status" value="1"/>
</dbReference>
<sequence>MPTNTPAPPPPVEVIRSQDWYGQDVSARRYTRYAFIDVDMTEVTNEGAVFDHCTFRGVRFNVSQHTAAAFTNCTFSHCVFFDTRFTDCKLVGSLFQQCTFSLFQVSGGDWSFVGLPGADLRRASLRSVRMREADLTGARLEDANVTETDLSGAQLHSANFIRCDLRGSDLSSLDPLTAELGRATVSLEQAAVLVTALGLNVA</sequence>
<dbReference type="Proteomes" id="UP001500418">
    <property type="component" value="Unassembled WGS sequence"/>
</dbReference>
<accession>A0ABN1PDQ4</accession>
<keyword evidence="3" id="KW-1185">Reference proteome</keyword>
<dbReference type="PANTHER" id="PTHR14136:SF17">
    <property type="entry name" value="BTB_POZ DOMAIN-CONTAINING PROTEIN KCTD9"/>
    <property type="match status" value="1"/>
</dbReference>
<reference evidence="2 3" key="1">
    <citation type="journal article" date="2019" name="Int. J. Syst. Evol. Microbiol.">
        <title>The Global Catalogue of Microorganisms (GCM) 10K type strain sequencing project: providing services to taxonomists for standard genome sequencing and annotation.</title>
        <authorList>
            <consortium name="The Broad Institute Genomics Platform"/>
            <consortium name="The Broad Institute Genome Sequencing Center for Infectious Disease"/>
            <person name="Wu L."/>
            <person name="Ma J."/>
        </authorList>
    </citation>
    <scope>NUCLEOTIDE SEQUENCE [LARGE SCALE GENOMIC DNA]</scope>
    <source>
        <strain evidence="2 3">JCM 11444</strain>
    </source>
</reference>